<accession>A0A0A9ECS5</accession>
<reference evidence="2" key="2">
    <citation type="journal article" date="2015" name="Data Brief">
        <title>Shoot transcriptome of the giant reed, Arundo donax.</title>
        <authorList>
            <person name="Barrero R.A."/>
            <person name="Guerrero F.D."/>
            <person name="Moolhuijzen P."/>
            <person name="Goolsby J.A."/>
            <person name="Tidwell J."/>
            <person name="Bellgard S.E."/>
            <person name="Bellgard M.I."/>
        </authorList>
    </citation>
    <scope>NUCLEOTIDE SEQUENCE</scope>
    <source>
        <tissue evidence="2">Shoot tissue taken approximately 20 cm above the soil surface</tissue>
    </source>
</reference>
<evidence type="ECO:0000313" key="2">
    <source>
        <dbReference type="EMBL" id="JAD95640.1"/>
    </source>
</evidence>
<proteinExistence type="predicted"/>
<evidence type="ECO:0000256" key="1">
    <source>
        <dbReference type="SAM" id="MobiDB-lite"/>
    </source>
</evidence>
<reference evidence="2" key="1">
    <citation type="submission" date="2014-09" db="EMBL/GenBank/DDBJ databases">
        <authorList>
            <person name="Magalhaes I.L.F."/>
            <person name="Oliveira U."/>
            <person name="Santos F.R."/>
            <person name="Vidigal T.H.D.A."/>
            <person name="Brescovit A.D."/>
            <person name="Santos A.J."/>
        </authorList>
    </citation>
    <scope>NUCLEOTIDE SEQUENCE</scope>
    <source>
        <tissue evidence="2">Shoot tissue taken approximately 20 cm above the soil surface</tissue>
    </source>
</reference>
<organism evidence="2">
    <name type="scientific">Arundo donax</name>
    <name type="common">Giant reed</name>
    <name type="synonym">Donax arundinaceus</name>
    <dbReference type="NCBI Taxonomy" id="35708"/>
    <lineage>
        <taxon>Eukaryota</taxon>
        <taxon>Viridiplantae</taxon>
        <taxon>Streptophyta</taxon>
        <taxon>Embryophyta</taxon>
        <taxon>Tracheophyta</taxon>
        <taxon>Spermatophyta</taxon>
        <taxon>Magnoliopsida</taxon>
        <taxon>Liliopsida</taxon>
        <taxon>Poales</taxon>
        <taxon>Poaceae</taxon>
        <taxon>PACMAD clade</taxon>
        <taxon>Arundinoideae</taxon>
        <taxon>Arundineae</taxon>
        <taxon>Arundo</taxon>
    </lineage>
</organism>
<feature type="region of interest" description="Disordered" evidence="1">
    <location>
        <begin position="1"/>
        <end position="41"/>
    </location>
</feature>
<feature type="compositionally biased region" description="Polar residues" evidence="1">
    <location>
        <begin position="30"/>
        <end position="41"/>
    </location>
</feature>
<feature type="compositionally biased region" description="Low complexity" evidence="1">
    <location>
        <begin position="15"/>
        <end position="29"/>
    </location>
</feature>
<protein>
    <submittedName>
        <fullName evidence="2">Uncharacterized protein</fullName>
    </submittedName>
</protein>
<sequence>MREDVKLAAAMEKATSWPRRSTSSRPHTSFLLTSMSPSTAH</sequence>
<dbReference type="AlphaFoldDB" id="A0A0A9ECS5"/>
<dbReference type="EMBL" id="GBRH01202255">
    <property type="protein sequence ID" value="JAD95640.1"/>
    <property type="molecule type" value="Transcribed_RNA"/>
</dbReference>
<name>A0A0A9ECS5_ARUDO</name>